<evidence type="ECO:0000313" key="6">
    <source>
        <dbReference type="Proteomes" id="UP000474957"/>
    </source>
</evidence>
<sequence length="323" mass="33409">MTPTIAGGGAGTAGRAPLIVGSLAHAANDAYAGFLPALLPVYYLHLGLDEAALAFLVAIFAISASLPGPLLGLLADRVGARTVAAFSVALSALLMSPRAMAPQPAYLFALTAAAELGSAAIHPSGSLLVRRGRVTPERAVALFSAAGMLGYAAGPVLPGAARAQSGSLLPVVLAAPGLLAALAILALLPREKKPAPAKGAPAPRFENSLIAGRVGLLTLAAAFAFLPATAMLNGLPLLLVERHNLDRPSRCWAARSASIRWRPRWAASASGCWPRGCRAGLCLRRSWSAAFRFRSRCCSRCRAGSRSPSCCPWPGCWAMPPRR</sequence>
<feature type="transmembrane region" description="Helical" evidence="4">
    <location>
        <begin position="51"/>
        <end position="75"/>
    </location>
</feature>
<evidence type="ECO:0000256" key="2">
    <source>
        <dbReference type="ARBA" id="ARBA00022989"/>
    </source>
</evidence>
<dbReference type="GO" id="GO:0022857">
    <property type="term" value="F:transmembrane transporter activity"/>
    <property type="evidence" value="ECO:0007669"/>
    <property type="project" value="InterPro"/>
</dbReference>
<reference evidence="5 6" key="1">
    <citation type="submission" date="2019-10" db="EMBL/GenBank/DDBJ databases">
        <title>Cognatihalovulum marinum gen. nov. sp. nov., a new member of the family Rhodobacteraceae isolated from deep seawater of the Northwest Indian Ocean.</title>
        <authorList>
            <person name="Ruan C."/>
            <person name="Wang J."/>
            <person name="Zheng X."/>
            <person name="Song L."/>
            <person name="Zhu Y."/>
            <person name="Huang Y."/>
            <person name="Lu Z."/>
            <person name="Du W."/>
            <person name="Huang L."/>
            <person name="Dai X."/>
        </authorList>
    </citation>
    <scope>NUCLEOTIDE SEQUENCE [LARGE SCALE GENOMIC DNA]</scope>
    <source>
        <strain evidence="5 6">2CG4</strain>
    </source>
</reference>
<dbReference type="PANTHER" id="PTHR43129">
    <property type="entry name" value="FOSMIDOMYCIN RESISTANCE PROTEIN"/>
    <property type="match status" value="1"/>
</dbReference>
<organism evidence="5 6">
    <name type="scientific">Halovulum marinum</name>
    <dbReference type="NCBI Taxonomy" id="2662447"/>
    <lineage>
        <taxon>Bacteria</taxon>
        <taxon>Pseudomonadati</taxon>
        <taxon>Pseudomonadota</taxon>
        <taxon>Alphaproteobacteria</taxon>
        <taxon>Rhodobacterales</taxon>
        <taxon>Paracoccaceae</taxon>
        <taxon>Halovulum</taxon>
    </lineage>
</organism>
<dbReference type="GO" id="GO:0005886">
    <property type="term" value="C:plasma membrane"/>
    <property type="evidence" value="ECO:0007669"/>
    <property type="project" value="TreeGrafter"/>
</dbReference>
<dbReference type="SUPFAM" id="SSF103473">
    <property type="entry name" value="MFS general substrate transporter"/>
    <property type="match status" value="1"/>
</dbReference>
<evidence type="ECO:0000256" key="1">
    <source>
        <dbReference type="ARBA" id="ARBA00022692"/>
    </source>
</evidence>
<keyword evidence="6" id="KW-1185">Reference proteome</keyword>
<evidence type="ECO:0000313" key="5">
    <source>
        <dbReference type="EMBL" id="MSU90333.1"/>
    </source>
</evidence>
<feature type="transmembrane region" description="Helical" evidence="4">
    <location>
        <begin position="140"/>
        <end position="161"/>
    </location>
</feature>
<proteinExistence type="predicted"/>
<dbReference type="RefSeq" id="WP_154446820.1">
    <property type="nucleotide sequence ID" value="NZ_WIND01000008.1"/>
</dbReference>
<dbReference type="EMBL" id="WIND01000008">
    <property type="protein sequence ID" value="MSU90333.1"/>
    <property type="molecule type" value="Genomic_DNA"/>
</dbReference>
<keyword evidence="3 4" id="KW-0472">Membrane</keyword>
<protein>
    <submittedName>
        <fullName evidence="5">MFS transporter</fullName>
    </submittedName>
</protein>
<dbReference type="PANTHER" id="PTHR43129:SF1">
    <property type="entry name" value="FOSMIDOMYCIN RESISTANCE PROTEIN"/>
    <property type="match status" value="1"/>
</dbReference>
<keyword evidence="1 4" id="KW-0812">Transmembrane</keyword>
<feature type="transmembrane region" description="Helical" evidence="4">
    <location>
        <begin position="214"/>
        <end position="239"/>
    </location>
</feature>
<dbReference type="AlphaFoldDB" id="A0A6L5Z184"/>
<comment type="caution">
    <text evidence="5">The sequence shown here is derived from an EMBL/GenBank/DDBJ whole genome shotgun (WGS) entry which is preliminary data.</text>
</comment>
<dbReference type="InterPro" id="IPR036259">
    <property type="entry name" value="MFS_trans_sf"/>
</dbReference>
<dbReference type="InterPro" id="IPR011701">
    <property type="entry name" value="MFS"/>
</dbReference>
<evidence type="ECO:0000256" key="4">
    <source>
        <dbReference type="SAM" id="Phobius"/>
    </source>
</evidence>
<keyword evidence="2 4" id="KW-1133">Transmembrane helix</keyword>
<dbReference type="Pfam" id="PF07690">
    <property type="entry name" value="MFS_1"/>
    <property type="match status" value="1"/>
</dbReference>
<accession>A0A6L5Z184</accession>
<dbReference type="Proteomes" id="UP000474957">
    <property type="component" value="Unassembled WGS sequence"/>
</dbReference>
<dbReference type="Gene3D" id="1.20.1250.20">
    <property type="entry name" value="MFS general substrate transporter like domains"/>
    <property type="match status" value="1"/>
</dbReference>
<gene>
    <name evidence="5" type="ORF">GE300_12005</name>
</gene>
<name>A0A6L5Z184_9RHOB</name>
<feature type="transmembrane region" description="Helical" evidence="4">
    <location>
        <begin position="167"/>
        <end position="188"/>
    </location>
</feature>
<evidence type="ECO:0000256" key="3">
    <source>
        <dbReference type="ARBA" id="ARBA00023136"/>
    </source>
</evidence>